<keyword evidence="2" id="KW-1185">Reference proteome</keyword>
<name>A0A0G3BSN7_9BURK</name>
<dbReference type="EMBL" id="CP011371">
    <property type="protein sequence ID" value="AKJ30391.1"/>
    <property type="molecule type" value="Genomic_DNA"/>
</dbReference>
<dbReference type="PIRSF" id="PIRSF033328">
    <property type="entry name" value="Phest_Mll4975"/>
    <property type="match status" value="1"/>
</dbReference>
<dbReference type="STRING" id="413882.AAW51_3700"/>
<protein>
    <recommendedName>
        <fullName evidence="3">Phosphonate metabolism protein</fullName>
    </recommendedName>
</protein>
<dbReference type="Gene3D" id="3.90.1140.10">
    <property type="entry name" value="Cyclic phosphodiesterase"/>
    <property type="match status" value="1"/>
</dbReference>
<dbReference type="Proteomes" id="UP000035352">
    <property type="component" value="Chromosome"/>
</dbReference>
<dbReference type="Pfam" id="PF06299">
    <property type="entry name" value="DUF1045"/>
    <property type="match status" value="1"/>
</dbReference>
<evidence type="ECO:0000313" key="2">
    <source>
        <dbReference type="Proteomes" id="UP000035352"/>
    </source>
</evidence>
<evidence type="ECO:0008006" key="3">
    <source>
        <dbReference type="Google" id="ProtNLM"/>
    </source>
</evidence>
<dbReference type="InterPro" id="IPR009389">
    <property type="entry name" value="DUF1045"/>
</dbReference>
<reference evidence="1 2" key="1">
    <citation type="submission" date="2015-05" db="EMBL/GenBank/DDBJ databases">
        <authorList>
            <person name="Tang B."/>
            <person name="Yu Y."/>
        </authorList>
    </citation>
    <scope>NUCLEOTIDE SEQUENCE [LARGE SCALE GENOMIC DNA]</scope>
    <source>
        <strain evidence="1 2">DSM 7029</strain>
    </source>
</reference>
<proteinExistence type="predicted"/>
<gene>
    <name evidence="1" type="ORF">AAW51_3700</name>
</gene>
<dbReference type="PATRIC" id="fig|413882.6.peg.3866"/>
<organism evidence="1 2">
    <name type="scientific">Caldimonas brevitalea</name>
    <dbReference type="NCBI Taxonomy" id="413882"/>
    <lineage>
        <taxon>Bacteria</taxon>
        <taxon>Pseudomonadati</taxon>
        <taxon>Pseudomonadota</taxon>
        <taxon>Betaproteobacteria</taxon>
        <taxon>Burkholderiales</taxon>
        <taxon>Sphaerotilaceae</taxon>
        <taxon>Caldimonas</taxon>
    </lineage>
</organism>
<dbReference type="AlphaFoldDB" id="A0A0G3BSN7"/>
<sequence length="228" mass="25604">MYRYAVYYVPAAEHPLWEAGCAWLRCDPERPDAALRPVSHPVPVGEPARYGFHATLKAPLRLSSIDAESAWLEAVARLASDVQAFEMPRLQVAMLGDFLALQPVEPLQAQHPLRRLADACVTDLDRFRAPPDPRERARRNIAALDARQRELLERYGYPYVLDRWRFHMTLSDGLGRDGDARHASFAAAAREHFAAALSVPLRCDQIAVFAEPEPGAPFRVVQRFALAP</sequence>
<dbReference type="RefSeq" id="WP_053013729.1">
    <property type="nucleotide sequence ID" value="NZ_CP011371.1"/>
</dbReference>
<evidence type="ECO:0000313" key="1">
    <source>
        <dbReference type="EMBL" id="AKJ30391.1"/>
    </source>
</evidence>
<dbReference type="KEGG" id="pbh:AAW51_3700"/>
<accession>A0A0G3BSN7</accession>